<sequence>MKTIGVFIIFTRFAILDAAERVNPYTAIPGYSDPCMIHLADFDGYNSYLPFPDKSMTALRQEHCSDFAFDAEFGQTNKHTNFKIHDGNITLNGVALGRCIKNAWYIFKSINGSLYRYEVLEYDPSHKAFRQMANFSIAQEYNQIQFFYGTEIDIMFECDNVPLMPSEVVLNSTQVIKWVDFDYNREGSEEVQKAPDGFGIQLNDNVEVNLFFWDENRLLFIQIDIDTRDIFGEVMFSYYDKKRTSHHEEARYYSGHTTIELRLRPINLIVRTNGTVTGNFSYIGADPTRTVSYHNVRLELDNIDKDSLAIINFYNVTTSEYVYCKWRCYAFLVDMGLIIALCGVHFQVIDSLYHYNTAPLGGAYCTEDQPTVHDENVDEDPEKHQQSDTRSSRNGC</sequence>
<dbReference type="Proteomes" id="UP000014760">
    <property type="component" value="Unassembled WGS sequence"/>
</dbReference>
<feature type="region of interest" description="Disordered" evidence="1">
    <location>
        <begin position="371"/>
        <end position="396"/>
    </location>
</feature>
<dbReference type="EMBL" id="KB295566">
    <property type="protein sequence ID" value="ELU12993.1"/>
    <property type="molecule type" value="Genomic_DNA"/>
</dbReference>
<dbReference type="EMBL" id="AMQN01005261">
    <property type="status" value="NOT_ANNOTATED_CDS"/>
    <property type="molecule type" value="Genomic_DNA"/>
</dbReference>
<evidence type="ECO:0000313" key="3">
    <source>
        <dbReference type="EMBL" id="ELU12993.1"/>
    </source>
</evidence>
<organism evidence="3">
    <name type="scientific">Capitella teleta</name>
    <name type="common">Polychaete worm</name>
    <dbReference type="NCBI Taxonomy" id="283909"/>
    <lineage>
        <taxon>Eukaryota</taxon>
        <taxon>Metazoa</taxon>
        <taxon>Spiralia</taxon>
        <taxon>Lophotrochozoa</taxon>
        <taxon>Annelida</taxon>
        <taxon>Polychaeta</taxon>
        <taxon>Sedentaria</taxon>
        <taxon>Scolecida</taxon>
        <taxon>Capitellidae</taxon>
        <taxon>Capitella</taxon>
    </lineage>
</organism>
<gene>
    <name evidence="3" type="ORF">CAPTEDRAFT_199725</name>
</gene>
<feature type="chain" id="PRO_5008788588" description="Farnesoic acid O-methyl transferase domain-containing protein" evidence="2">
    <location>
        <begin position="19"/>
        <end position="396"/>
    </location>
</feature>
<evidence type="ECO:0000313" key="4">
    <source>
        <dbReference type="EnsemblMetazoa" id="CapteP199725"/>
    </source>
</evidence>
<protein>
    <recommendedName>
        <fullName evidence="6">Farnesoic acid O-methyl transferase domain-containing protein</fullName>
    </recommendedName>
</protein>
<dbReference type="HOGENOM" id="CLU_792848_0_0_1"/>
<evidence type="ECO:0008006" key="6">
    <source>
        <dbReference type="Google" id="ProtNLM"/>
    </source>
</evidence>
<evidence type="ECO:0000313" key="5">
    <source>
        <dbReference type="Proteomes" id="UP000014760"/>
    </source>
</evidence>
<evidence type="ECO:0000256" key="2">
    <source>
        <dbReference type="SAM" id="SignalP"/>
    </source>
</evidence>
<feature type="signal peptide" evidence="2">
    <location>
        <begin position="1"/>
        <end position="18"/>
    </location>
</feature>
<reference evidence="4" key="3">
    <citation type="submission" date="2015-06" db="UniProtKB">
        <authorList>
            <consortium name="EnsemblMetazoa"/>
        </authorList>
    </citation>
    <scope>IDENTIFICATION</scope>
</reference>
<accession>R7V2B1</accession>
<keyword evidence="5" id="KW-1185">Reference proteome</keyword>
<reference evidence="5" key="1">
    <citation type="submission" date="2012-12" db="EMBL/GenBank/DDBJ databases">
        <authorList>
            <person name="Hellsten U."/>
            <person name="Grimwood J."/>
            <person name="Chapman J.A."/>
            <person name="Shapiro H."/>
            <person name="Aerts A."/>
            <person name="Otillar R.P."/>
            <person name="Terry A.Y."/>
            <person name="Boore J.L."/>
            <person name="Simakov O."/>
            <person name="Marletaz F."/>
            <person name="Cho S.-J."/>
            <person name="Edsinger-Gonzales E."/>
            <person name="Havlak P."/>
            <person name="Kuo D.-H."/>
            <person name="Larsson T."/>
            <person name="Lv J."/>
            <person name="Arendt D."/>
            <person name="Savage R."/>
            <person name="Osoegawa K."/>
            <person name="de Jong P."/>
            <person name="Lindberg D.R."/>
            <person name="Seaver E.C."/>
            <person name="Weisblat D.A."/>
            <person name="Putnam N.H."/>
            <person name="Grigoriev I.V."/>
            <person name="Rokhsar D.S."/>
        </authorList>
    </citation>
    <scope>NUCLEOTIDE SEQUENCE</scope>
    <source>
        <strain evidence="5">I ESC-2004</strain>
    </source>
</reference>
<proteinExistence type="predicted"/>
<keyword evidence="2" id="KW-0732">Signal</keyword>
<dbReference type="EnsemblMetazoa" id="CapteT199725">
    <property type="protein sequence ID" value="CapteP199725"/>
    <property type="gene ID" value="CapteG199725"/>
</dbReference>
<dbReference type="AlphaFoldDB" id="R7V2B1"/>
<name>R7V2B1_CAPTE</name>
<reference evidence="3 5" key="2">
    <citation type="journal article" date="2013" name="Nature">
        <title>Insights into bilaterian evolution from three spiralian genomes.</title>
        <authorList>
            <person name="Simakov O."/>
            <person name="Marletaz F."/>
            <person name="Cho S.J."/>
            <person name="Edsinger-Gonzales E."/>
            <person name="Havlak P."/>
            <person name="Hellsten U."/>
            <person name="Kuo D.H."/>
            <person name="Larsson T."/>
            <person name="Lv J."/>
            <person name="Arendt D."/>
            <person name="Savage R."/>
            <person name="Osoegawa K."/>
            <person name="de Jong P."/>
            <person name="Grimwood J."/>
            <person name="Chapman J.A."/>
            <person name="Shapiro H."/>
            <person name="Aerts A."/>
            <person name="Otillar R.P."/>
            <person name="Terry A.Y."/>
            <person name="Boore J.L."/>
            <person name="Grigoriev I.V."/>
            <person name="Lindberg D.R."/>
            <person name="Seaver E.C."/>
            <person name="Weisblat D.A."/>
            <person name="Putnam N.H."/>
            <person name="Rokhsar D.S."/>
        </authorList>
    </citation>
    <scope>NUCLEOTIDE SEQUENCE</scope>
    <source>
        <strain evidence="3 5">I ESC-2004</strain>
    </source>
</reference>
<evidence type="ECO:0000256" key="1">
    <source>
        <dbReference type="SAM" id="MobiDB-lite"/>
    </source>
</evidence>